<dbReference type="OrthoDB" id="87541at2"/>
<gene>
    <name evidence="2" type="ORF">CUU66_09920</name>
</gene>
<feature type="domain" description="N-acetyltransferase" evidence="1">
    <location>
        <begin position="3"/>
        <end position="178"/>
    </location>
</feature>
<dbReference type="Gene3D" id="3.40.630.30">
    <property type="match status" value="1"/>
</dbReference>
<evidence type="ECO:0000313" key="2">
    <source>
        <dbReference type="EMBL" id="PLT30055.1"/>
    </source>
</evidence>
<evidence type="ECO:0000259" key="1">
    <source>
        <dbReference type="PROSITE" id="PS51186"/>
    </source>
</evidence>
<dbReference type="SUPFAM" id="SSF55729">
    <property type="entry name" value="Acyl-CoA N-acyltransferases (Nat)"/>
    <property type="match status" value="1"/>
</dbReference>
<keyword evidence="3" id="KW-1185">Reference proteome</keyword>
<dbReference type="AlphaFoldDB" id="A0A2N5M6T1"/>
<proteinExistence type="predicted"/>
<name>A0A2N5M6T1_9BACI</name>
<sequence length="188" mass="21942">MNLTYEVISDDQIEVCRDLCNELMVFQKSKAYIRPELFDSMNFDTRMVPSVKKALHNQIVVVRDEDKLAGYVYSNISPKESYSNEFATFFDPASVRQKNVGCLSQFYIRDEYRQFGVGSKLFHLSMEWLHQFEDVDDYFIYVSNGNDTALEFYKRKGFKVSHEILDGFITVLRSSKIKVEKGTSDRAE</sequence>
<organism evidence="2 3">
    <name type="scientific">Peribacillus deserti</name>
    <dbReference type="NCBI Taxonomy" id="673318"/>
    <lineage>
        <taxon>Bacteria</taxon>
        <taxon>Bacillati</taxon>
        <taxon>Bacillota</taxon>
        <taxon>Bacilli</taxon>
        <taxon>Bacillales</taxon>
        <taxon>Bacillaceae</taxon>
        <taxon>Peribacillus</taxon>
    </lineage>
</organism>
<dbReference type="GO" id="GO:0016747">
    <property type="term" value="F:acyltransferase activity, transferring groups other than amino-acyl groups"/>
    <property type="evidence" value="ECO:0007669"/>
    <property type="project" value="InterPro"/>
</dbReference>
<dbReference type="Pfam" id="PF00583">
    <property type="entry name" value="Acetyltransf_1"/>
    <property type="match status" value="1"/>
</dbReference>
<accession>A0A2N5M6T1</accession>
<dbReference type="Proteomes" id="UP000234748">
    <property type="component" value="Unassembled WGS sequence"/>
</dbReference>
<dbReference type="EMBL" id="PGUY01000029">
    <property type="protein sequence ID" value="PLT30055.1"/>
    <property type="molecule type" value="Genomic_DNA"/>
</dbReference>
<protein>
    <submittedName>
        <fullName evidence="2">GNAT family N-acetyltransferase</fullName>
    </submittedName>
</protein>
<dbReference type="InterPro" id="IPR000182">
    <property type="entry name" value="GNAT_dom"/>
</dbReference>
<dbReference type="InterPro" id="IPR016181">
    <property type="entry name" value="Acyl_CoA_acyltransferase"/>
</dbReference>
<dbReference type="PROSITE" id="PS51186">
    <property type="entry name" value="GNAT"/>
    <property type="match status" value="1"/>
</dbReference>
<comment type="caution">
    <text evidence="2">The sequence shown here is derived from an EMBL/GenBank/DDBJ whole genome shotgun (WGS) entry which is preliminary data.</text>
</comment>
<dbReference type="CDD" id="cd04301">
    <property type="entry name" value="NAT_SF"/>
    <property type="match status" value="1"/>
</dbReference>
<keyword evidence="2" id="KW-0808">Transferase</keyword>
<evidence type="ECO:0000313" key="3">
    <source>
        <dbReference type="Proteomes" id="UP000234748"/>
    </source>
</evidence>
<dbReference type="RefSeq" id="WP_101641609.1">
    <property type="nucleotide sequence ID" value="NZ_PGUY01000029.1"/>
</dbReference>
<reference evidence="2 3" key="1">
    <citation type="submission" date="2017-11" db="EMBL/GenBank/DDBJ databases">
        <title>Comparitive Functional Genomics of Dry Heat Resistant strains isolated from the Viking Spacecraft.</title>
        <authorList>
            <person name="Seuylemezian A."/>
            <person name="Cooper K."/>
            <person name="Vaishampayan P."/>
        </authorList>
    </citation>
    <scope>NUCLEOTIDE SEQUENCE [LARGE SCALE GENOMIC DNA]</scope>
    <source>
        <strain evidence="2 3">V1-29</strain>
    </source>
</reference>